<dbReference type="AlphaFoldDB" id="A0A915KGI6"/>
<evidence type="ECO:0000313" key="2">
    <source>
        <dbReference type="WBParaSite" id="nRc.2.0.1.t37852-RA"/>
    </source>
</evidence>
<keyword evidence="1" id="KW-1185">Reference proteome</keyword>
<protein>
    <submittedName>
        <fullName evidence="2">Uncharacterized protein</fullName>
    </submittedName>
</protein>
<dbReference type="WBParaSite" id="nRc.2.0.1.t37852-RA">
    <property type="protein sequence ID" value="nRc.2.0.1.t37852-RA"/>
    <property type="gene ID" value="nRc.2.0.1.g37852"/>
</dbReference>
<name>A0A915KGI6_ROMCU</name>
<proteinExistence type="predicted"/>
<reference evidence="2" key="1">
    <citation type="submission" date="2022-11" db="UniProtKB">
        <authorList>
            <consortium name="WormBaseParasite"/>
        </authorList>
    </citation>
    <scope>IDENTIFICATION</scope>
</reference>
<organism evidence="1 2">
    <name type="scientific">Romanomermis culicivorax</name>
    <name type="common">Nematode worm</name>
    <dbReference type="NCBI Taxonomy" id="13658"/>
    <lineage>
        <taxon>Eukaryota</taxon>
        <taxon>Metazoa</taxon>
        <taxon>Ecdysozoa</taxon>
        <taxon>Nematoda</taxon>
        <taxon>Enoplea</taxon>
        <taxon>Dorylaimia</taxon>
        <taxon>Mermithida</taxon>
        <taxon>Mermithoidea</taxon>
        <taxon>Mermithidae</taxon>
        <taxon>Romanomermis</taxon>
    </lineage>
</organism>
<dbReference type="Proteomes" id="UP000887565">
    <property type="component" value="Unplaced"/>
</dbReference>
<evidence type="ECO:0000313" key="1">
    <source>
        <dbReference type="Proteomes" id="UP000887565"/>
    </source>
</evidence>
<accession>A0A915KGI6</accession>
<sequence>MPEKIGRSPPYCMRLSELKWKKDLDHHQFEFKEQILDSLQSILKSLEQGATSQAVTLVES</sequence>